<evidence type="ECO:0000313" key="2">
    <source>
        <dbReference type="EMBL" id="MEM5285019.1"/>
    </source>
</evidence>
<dbReference type="EMBL" id="JAZHGC010000003">
    <property type="protein sequence ID" value="MEM5285019.1"/>
    <property type="molecule type" value="Genomic_DNA"/>
</dbReference>
<feature type="compositionally biased region" description="Polar residues" evidence="1">
    <location>
        <begin position="154"/>
        <end position="170"/>
    </location>
</feature>
<organism evidence="2 3">
    <name type="scientific">Paraburkholderia sabiae</name>
    <dbReference type="NCBI Taxonomy" id="273251"/>
    <lineage>
        <taxon>Bacteria</taxon>
        <taxon>Pseudomonadati</taxon>
        <taxon>Pseudomonadota</taxon>
        <taxon>Betaproteobacteria</taxon>
        <taxon>Burkholderiales</taxon>
        <taxon>Burkholderiaceae</taxon>
        <taxon>Paraburkholderia</taxon>
    </lineage>
</organism>
<reference evidence="2 3" key="1">
    <citation type="submission" date="2024-01" db="EMBL/GenBank/DDBJ databases">
        <title>The diversity of rhizobia nodulating Mimosa spp. in eleven states of Brazil covering several biomes is determined by host plant, location, and edaphic factors.</title>
        <authorList>
            <person name="Rouws L."/>
            <person name="Barauna A."/>
            <person name="Beukes C."/>
            <person name="De Faria S.M."/>
            <person name="Gross E."/>
            <person name="Dos Reis Junior F.B."/>
            <person name="Simon M."/>
            <person name="Maluk M."/>
            <person name="Odee D.W."/>
            <person name="Kenicer G."/>
            <person name="Young J.P.W."/>
            <person name="Reis V.M."/>
            <person name="Zilli J."/>
            <person name="James E.K."/>
        </authorList>
    </citation>
    <scope>NUCLEOTIDE SEQUENCE [LARGE SCALE GENOMIC DNA]</scope>
    <source>
        <strain evidence="2 3">JPY77</strain>
    </source>
</reference>
<evidence type="ECO:0000256" key="1">
    <source>
        <dbReference type="SAM" id="MobiDB-lite"/>
    </source>
</evidence>
<dbReference type="InterPro" id="IPR025421">
    <property type="entry name" value="DUF4148"/>
</dbReference>
<accession>A0ABU9Q6G3</accession>
<protein>
    <submittedName>
        <fullName evidence="2">DUF4148 domain-containing protein</fullName>
    </submittedName>
</protein>
<feature type="region of interest" description="Disordered" evidence="1">
    <location>
        <begin position="138"/>
        <end position="201"/>
    </location>
</feature>
<proteinExistence type="predicted"/>
<dbReference type="RefSeq" id="WP_201649647.1">
    <property type="nucleotide sequence ID" value="NZ_CAJHCS010000005.1"/>
</dbReference>
<sequence>MNGRFDKRALAGCIVMGGLALAAVVLHIESNALSDLWPFHHEDVSMTDDPQNAPPPLNDAPPVAARDDTSDADIAFVLQAVTDNLQRNDLTTAKVLLDEVLAVHSDLPQALALQQELRVREARAAHAKPPVMVATSDNARLPAPIETRETETRSTASQQDRSVRSRQVASHGTEHGKSHRALGAAQRKHTAAANGRPKTRAEVVAELRRARANGTMPNFGGRQR</sequence>
<keyword evidence="3" id="KW-1185">Reference proteome</keyword>
<comment type="caution">
    <text evidence="2">The sequence shown here is derived from an EMBL/GenBank/DDBJ whole genome shotgun (WGS) entry which is preliminary data.</text>
</comment>
<gene>
    <name evidence="2" type="ORF">V4C55_04845</name>
</gene>
<evidence type="ECO:0000313" key="3">
    <source>
        <dbReference type="Proteomes" id="UP001494588"/>
    </source>
</evidence>
<dbReference type="Proteomes" id="UP001494588">
    <property type="component" value="Unassembled WGS sequence"/>
</dbReference>
<name>A0ABU9Q6G3_9BURK</name>
<dbReference type="Pfam" id="PF13663">
    <property type="entry name" value="DUF4148"/>
    <property type="match status" value="1"/>
</dbReference>